<comment type="subunit">
    <text evidence="13">Interacts with SIRT1.</text>
</comment>
<comment type="subcellular location">
    <subcellularLocation>
        <location evidence="2">Nucleus</location>
    </subcellularLocation>
</comment>
<evidence type="ECO:0000256" key="4">
    <source>
        <dbReference type="ARBA" id="ARBA00022553"/>
    </source>
</evidence>
<evidence type="ECO:0000256" key="7">
    <source>
        <dbReference type="ARBA" id="ARBA00023187"/>
    </source>
</evidence>
<reference evidence="17" key="2">
    <citation type="submission" date="2025-09" db="UniProtKB">
        <authorList>
            <consortium name="Ensembl"/>
        </authorList>
    </citation>
    <scope>IDENTIFICATION</scope>
</reference>
<gene>
    <name evidence="17" type="primary">pus7</name>
</gene>
<dbReference type="PROSITE" id="PS50984">
    <property type="entry name" value="TRUD"/>
    <property type="match status" value="1"/>
</dbReference>
<dbReference type="InterPro" id="IPR001656">
    <property type="entry name" value="PsdUridine_synth_TruD"/>
</dbReference>
<keyword evidence="5" id="KW-0507">mRNA processing</keyword>
<comment type="catalytic activity">
    <reaction evidence="10">
        <text>a uridine in tRNA = a pseudouridine in tRNA</text>
        <dbReference type="Rhea" id="RHEA:54572"/>
        <dbReference type="Rhea" id="RHEA-COMP:13339"/>
        <dbReference type="Rhea" id="RHEA-COMP:13934"/>
        <dbReference type="ChEBI" id="CHEBI:65314"/>
        <dbReference type="ChEBI" id="CHEBI:65315"/>
    </reaction>
</comment>
<dbReference type="NCBIfam" id="TIGR00094">
    <property type="entry name" value="tRNA_TruD_broad"/>
    <property type="match status" value="1"/>
</dbReference>
<feature type="region of interest" description="Disordered" evidence="15">
    <location>
        <begin position="1"/>
        <end position="56"/>
    </location>
</feature>
<comment type="function">
    <text evidence="12">Pseudouridylate synthase that catalyzes pseudouridylation of RNAs. Acts as a regulator of protein synthesis in embryonic stem cells by mediating pseudouridylation of RNA fragments derived from tRNAs (tRFs): pseudouridylated tRFs inhibit translation by targeting the translation initiation complex. Also catalyzes pseudouridylation of mRNAs: mediates pseudouridylation of mRNAs with the consensus sequence 5'-UGUAG-3'. Acts as a regulator of pre-mRNA splicing by mediating pseudouridylation of pre-mRNAs at locations associated with alternatively spliced regions. Pseudouridylation of pre-mRNAs near splice sites directly regulates mRNA splicing and mRNA 3'-end processing. In addition to mRNAs and tRNAs, binds other types of RNAs, such as snRNAs, Y RNAs and vault RNAs, suggesting that it can catalyze pseudouridylation of many RNA types.</text>
</comment>
<dbReference type="RefSeq" id="XP_016362575.1">
    <property type="nucleotide sequence ID" value="XM_016507089.1"/>
</dbReference>
<dbReference type="GO" id="GO:0008380">
    <property type="term" value="P:RNA splicing"/>
    <property type="evidence" value="ECO:0007669"/>
    <property type="project" value="UniProtKB-KW"/>
</dbReference>
<proteinExistence type="inferred from homology"/>
<dbReference type="GO" id="GO:0009982">
    <property type="term" value="F:pseudouridine synthase activity"/>
    <property type="evidence" value="ECO:0007669"/>
    <property type="project" value="InterPro"/>
</dbReference>
<keyword evidence="6" id="KW-0819">tRNA processing</keyword>
<dbReference type="Gene3D" id="3.30.2350.20">
    <property type="entry name" value="TruD, catalytic domain"/>
    <property type="match status" value="2"/>
</dbReference>
<keyword evidence="18" id="KW-1185">Reference proteome</keyword>
<evidence type="ECO:0000313" key="17">
    <source>
        <dbReference type="Ensembl" id="ENSSANP00000061119.1"/>
    </source>
</evidence>
<name>A0A671PXY8_9TELE</name>
<organism evidence="17 18">
    <name type="scientific">Sinocyclocheilus anshuiensis</name>
    <dbReference type="NCBI Taxonomy" id="1608454"/>
    <lineage>
        <taxon>Eukaryota</taxon>
        <taxon>Metazoa</taxon>
        <taxon>Chordata</taxon>
        <taxon>Craniata</taxon>
        <taxon>Vertebrata</taxon>
        <taxon>Euteleostomi</taxon>
        <taxon>Actinopterygii</taxon>
        <taxon>Neopterygii</taxon>
        <taxon>Teleostei</taxon>
        <taxon>Ostariophysi</taxon>
        <taxon>Cypriniformes</taxon>
        <taxon>Cyprinidae</taxon>
        <taxon>Cyprininae</taxon>
        <taxon>Sinocyclocheilus</taxon>
    </lineage>
</organism>
<dbReference type="FunFam" id="3.30.2350.20:FF:000002">
    <property type="entry name" value="Pseudouridylate synthase 7 homolog"/>
    <property type="match status" value="1"/>
</dbReference>
<feature type="domain" description="TRUD" evidence="16">
    <location>
        <begin position="335"/>
        <end position="545"/>
    </location>
</feature>
<evidence type="ECO:0000256" key="2">
    <source>
        <dbReference type="ARBA" id="ARBA00004123"/>
    </source>
</evidence>
<evidence type="ECO:0000256" key="6">
    <source>
        <dbReference type="ARBA" id="ARBA00022694"/>
    </source>
</evidence>
<dbReference type="CTD" id="54517"/>
<reference evidence="17" key="1">
    <citation type="submission" date="2025-08" db="UniProtKB">
        <authorList>
            <consortium name="Ensembl"/>
        </authorList>
    </citation>
    <scope>IDENTIFICATION</scope>
</reference>
<dbReference type="PIRSF" id="PIRSF037016">
    <property type="entry name" value="Pseudouridin_synth_euk_prd"/>
    <property type="match status" value="1"/>
</dbReference>
<evidence type="ECO:0000256" key="3">
    <source>
        <dbReference type="ARBA" id="ARBA00007953"/>
    </source>
</evidence>
<evidence type="ECO:0000256" key="11">
    <source>
        <dbReference type="ARBA" id="ARBA00052210"/>
    </source>
</evidence>
<dbReference type="InterPro" id="IPR020103">
    <property type="entry name" value="PsdUridine_synth_cat_dom_sf"/>
</dbReference>
<evidence type="ECO:0000256" key="10">
    <source>
        <dbReference type="ARBA" id="ARBA00036943"/>
    </source>
</evidence>
<dbReference type="GO" id="GO:0006397">
    <property type="term" value="P:mRNA processing"/>
    <property type="evidence" value="ECO:0007669"/>
    <property type="project" value="UniProtKB-KW"/>
</dbReference>
<dbReference type="AlphaFoldDB" id="A0A671PXY8"/>
<dbReference type="InterPro" id="IPR011760">
    <property type="entry name" value="PsdUridine_synth_TruD_insert"/>
</dbReference>
<dbReference type="SUPFAM" id="SSF55120">
    <property type="entry name" value="Pseudouridine synthase"/>
    <property type="match status" value="1"/>
</dbReference>
<keyword evidence="4" id="KW-0597">Phosphoprotein</keyword>
<dbReference type="PANTHER" id="PTHR13326:SF31">
    <property type="entry name" value="PSEUDOURIDYLATE SYNTHASE 7 HOMOLOG"/>
    <property type="match status" value="1"/>
</dbReference>
<dbReference type="GO" id="GO:0001522">
    <property type="term" value="P:pseudouridine synthesis"/>
    <property type="evidence" value="ECO:0007669"/>
    <property type="project" value="InterPro"/>
</dbReference>
<dbReference type="GO" id="GO:0003723">
    <property type="term" value="F:RNA binding"/>
    <property type="evidence" value="ECO:0007669"/>
    <property type="project" value="InterPro"/>
</dbReference>
<evidence type="ECO:0000256" key="15">
    <source>
        <dbReference type="SAM" id="MobiDB-lite"/>
    </source>
</evidence>
<comment type="similarity">
    <text evidence="3">Belongs to the pseudouridine synthase TruD family.</text>
</comment>
<evidence type="ECO:0000256" key="9">
    <source>
        <dbReference type="ARBA" id="ARBA00023242"/>
    </source>
</evidence>
<evidence type="ECO:0000256" key="1">
    <source>
        <dbReference type="ARBA" id="ARBA00001166"/>
    </source>
</evidence>
<protein>
    <recommendedName>
        <fullName evidence="14">Pseudouridylate synthase 7 homolog</fullName>
    </recommendedName>
</protein>
<feature type="compositionally biased region" description="Acidic residues" evidence="15">
    <location>
        <begin position="36"/>
        <end position="56"/>
    </location>
</feature>
<dbReference type="FunFam" id="3.30.2350.20:FF:000003">
    <property type="entry name" value="Pseudouridylate synthase 7 homolog"/>
    <property type="match status" value="1"/>
</dbReference>
<keyword evidence="8" id="KW-0413">Isomerase</keyword>
<evidence type="ECO:0000256" key="13">
    <source>
        <dbReference type="ARBA" id="ARBA00063455"/>
    </source>
</evidence>
<accession>A0A671PXY8</accession>
<evidence type="ECO:0000256" key="14">
    <source>
        <dbReference type="ARBA" id="ARBA00070906"/>
    </source>
</evidence>
<dbReference type="Proteomes" id="UP000472260">
    <property type="component" value="Unassembled WGS sequence"/>
</dbReference>
<dbReference type="GeneID" id="107704203"/>
<sequence length="626" mass="71660">MYSQLRPMEQTEALTGDKRCFPEEHPGHAAKRLRVEEEEEEEESRGDEEEELCEEEEEEESFADMMKHGLSEADVGILKFISEHRGFSGILKERYSDFVVHEINKEGRTVRLDDLCVPADVEEESPECSSTDSQTLTEEQKQQLEELQLFKNKEASVAIEVQQDSKEKRTLLHRAVKTLYPGLETKTEDRDGKKFIVAYHAAGKTALAAPRKHSWPKNRGSFCHFVLYKENKDTMDAINLLSKFLRVRPNMFSYMGTKDKRAVTVQEIAVLKISAERLSHLNKCLMNLKLGNFSYKKHPLKLGELQGNHFTVVLRNISGSQEQVEQAMTSLRETGFINYYGMQRFGTTAVPTHRVGRAILQNNWKEVVDLILKPRPGAEKGYLVKCREEWARSQDPEAALKKLPVKRCVEGQLLRGLAKYGKNNIITAFGLIPRNNRLMYIHSYQSYIWNSMVSKRMEAFGLRAVEGDLVLRGSSAHVLSADEADKHSLHDVVMPLPGFDVIYPTHSVGGGYRDMLSADDLDIENMRHKVRDYSLAGAYRRILIRPRDVSWELIQYDDPRVPLVHTDVEKLENAPAPLYLKEGKYRALKMEFSLPSSTYATMAVREVLKMDTSIKNQTRLNSSWLN</sequence>
<dbReference type="InterPro" id="IPR020119">
    <property type="entry name" value="PsdUridine_synth_TruD_CS"/>
</dbReference>
<keyword evidence="7" id="KW-0508">mRNA splicing</keyword>
<comment type="catalytic activity">
    <reaction evidence="1">
        <text>a uridine in mRNA = a pseudouridine in mRNA</text>
        <dbReference type="Rhea" id="RHEA:56644"/>
        <dbReference type="Rhea" id="RHEA-COMP:14658"/>
        <dbReference type="Rhea" id="RHEA-COMP:14659"/>
        <dbReference type="ChEBI" id="CHEBI:65314"/>
        <dbReference type="ChEBI" id="CHEBI:65315"/>
    </reaction>
</comment>
<evidence type="ECO:0000256" key="5">
    <source>
        <dbReference type="ARBA" id="ARBA00022664"/>
    </source>
</evidence>
<dbReference type="InterPro" id="IPR042214">
    <property type="entry name" value="TruD_catalytic"/>
</dbReference>
<dbReference type="CDD" id="cd02576">
    <property type="entry name" value="PseudoU_synth_ScPUS7"/>
    <property type="match status" value="1"/>
</dbReference>
<evidence type="ECO:0000256" key="8">
    <source>
        <dbReference type="ARBA" id="ARBA00023235"/>
    </source>
</evidence>
<evidence type="ECO:0000259" key="16">
    <source>
        <dbReference type="PROSITE" id="PS50984"/>
    </source>
</evidence>
<dbReference type="PANTHER" id="PTHR13326">
    <property type="entry name" value="TRNA PSEUDOURIDINE SYNTHASE D"/>
    <property type="match status" value="1"/>
</dbReference>
<evidence type="ECO:0000313" key="18">
    <source>
        <dbReference type="Proteomes" id="UP000472260"/>
    </source>
</evidence>
<evidence type="ECO:0000256" key="12">
    <source>
        <dbReference type="ARBA" id="ARBA00053535"/>
    </source>
</evidence>
<comment type="catalytic activity">
    <reaction evidence="11">
        <text>uridine(13) in tRNA = pseudouridine(13) in tRNA</text>
        <dbReference type="Rhea" id="RHEA:42540"/>
        <dbReference type="Rhea" id="RHEA-COMP:10105"/>
        <dbReference type="Rhea" id="RHEA-COMP:10106"/>
        <dbReference type="ChEBI" id="CHEBI:65314"/>
        <dbReference type="ChEBI" id="CHEBI:65315"/>
    </reaction>
</comment>
<dbReference type="PROSITE" id="PS01268">
    <property type="entry name" value="UPF0024"/>
    <property type="match status" value="1"/>
</dbReference>
<dbReference type="Pfam" id="PF01142">
    <property type="entry name" value="TruD"/>
    <property type="match status" value="1"/>
</dbReference>
<dbReference type="GO" id="GO:0008033">
    <property type="term" value="P:tRNA processing"/>
    <property type="evidence" value="ECO:0007669"/>
    <property type="project" value="UniProtKB-KW"/>
</dbReference>
<dbReference type="Ensembl" id="ENSSANT00000065008.1">
    <property type="protein sequence ID" value="ENSSANP00000061119.1"/>
    <property type="gene ID" value="ENSSANG00000029861.1"/>
</dbReference>
<dbReference type="GO" id="GO:0005634">
    <property type="term" value="C:nucleus"/>
    <property type="evidence" value="ECO:0007669"/>
    <property type="project" value="UniProtKB-SubCell"/>
</dbReference>
<keyword evidence="9" id="KW-0539">Nucleus</keyword>
<feature type="compositionally biased region" description="Basic and acidic residues" evidence="15">
    <location>
        <begin position="15"/>
        <end position="27"/>
    </location>
</feature>